<feature type="domain" description="Beta-ketoacyl-[acyl-carrier-protein] synthase III C-terminal" evidence="3">
    <location>
        <begin position="247"/>
        <end position="336"/>
    </location>
</feature>
<dbReference type="InterPro" id="IPR016039">
    <property type="entry name" value="Thiolase-like"/>
</dbReference>
<dbReference type="SUPFAM" id="SSF53901">
    <property type="entry name" value="Thiolase-like"/>
    <property type="match status" value="1"/>
</dbReference>
<gene>
    <name evidence="5" type="primary">fabH</name>
    <name evidence="5" type="ORF">BVG79_00061</name>
</gene>
<sequence>MPHLKTTPTRAPSPITFSIAGSGIYLPRHILPSDEIDNRLGWPAGQCAQRYGLTQRHIAAPDETTSFMAAAAARAALQNADMPPSALDLIIGACGVMEQPIPSTAALVQNRLGLGQSGGAAYDVNATCLSFVQAFELAVMRISLGLARNVLVFSADIASAALDWSNPDAAAIFGDGAAAVVLTAGPSQLLAHRFATYGAGHEICRLEGGGTRLGVHGAAAQNLFQMDGAQAFRYAARHMPAFLAALLDDAGCRLDDLACVIPHQASGPALAREIARLGIDPARVVNTYTRCGNQIAASIPTALHHARANGQLKAGDRALIIGTSAGISLGGMVVQI</sequence>
<evidence type="ECO:0000259" key="3">
    <source>
        <dbReference type="Pfam" id="PF08541"/>
    </source>
</evidence>
<dbReference type="GO" id="GO:0044550">
    <property type="term" value="P:secondary metabolite biosynthetic process"/>
    <property type="evidence" value="ECO:0007669"/>
    <property type="project" value="TreeGrafter"/>
</dbReference>
<dbReference type="STRING" id="92947.BVG79_00061"/>
<dbReference type="OrthoDB" id="4336181at2"/>
<dbReference type="PANTHER" id="PTHR34069">
    <property type="entry name" value="3-OXOACYL-[ACYL-CARRIER-PROTEIN] SYNTHASE 3"/>
    <property type="match status" value="1"/>
</dbReference>
<dbReference type="AlphaFoldDB" id="A0A1W6NW33"/>
<dbReference type="CDD" id="cd00830">
    <property type="entry name" value="KAS_III"/>
    <property type="match status" value="1"/>
</dbReference>
<organism evidence="5 6">
    <name type="scientific">Ketogulonicigenium robustum</name>
    <dbReference type="NCBI Taxonomy" id="92947"/>
    <lineage>
        <taxon>Bacteria</taxon>
        <taxon>Pseudomonadati</taxon>
        <taxon>Pseudomonadota</taxon>
        <taxon>Alphaproteobacteria</taxon>
        <taxon>Rhodobacterales</taxon>
        <taxon>Roseobacteraceae</taxon>
        <taxon>Ketogulonicigenium</taxon>
    </lineage>
</organism>
<dbReference type="PANTHER" id="PTHR34069:SF2">
    <property type="entry name" value="BETA-KETOACYL-[ACYL-CARRIER-PROTEIN] SYNTHASE III"/>
    <property type="match status" value="1"/>
</dbReference>
<dbReference type="GO" id="GO:0033818">
    <property type="term" value="F:beta-ketoacyl-acyl-carrier-protein synthase III activity"/>
    <property type="evidence" value="ECO:0007669"/>
    <property type="project" value="UniProtKB-EC"/>
</dbReference>
<accession>A0A1W6NW33</accession>
<dbReference type="GO" id="GO:0006633">
    <property type="term" value="P:fatty acid biosynthetic process"/>
    <property type="evidence" value="ECO:0007669"/>
    <property type="project" value="InterPro"/>
</dbReference>
<dbReference type="InterPro" id="IPR013747">
    <property type="entry name" value="ACP_syn_III_C"/>
</dbReference>
<dbReference type="Pfam" id="PF08541">
    <property type="entry name" value="ACP_syn_III_C"/>
    <property type="match status" value="1"/>
</dbReference>
<evidence type="ECO:0000256" key="1">
    <source>
        <dbReference type="ARBA" id="ARBA00022679"/>
    </source>
</evidence>
<dbReference type="EMBL" id="CP019937">
    <property type="protein sequence ID" value="ARO13421.1"/>
    <property type="molecule type" value="Genomic_DNA"/>
</dbReference>
<dbReference type="InterPro" id="IPR013751">
    <property type="entry name" value="ACP_syn_III_N"/>
</dbReference>
<evidence type="ECO:0000313" key="6">
    <source>
        <dbReference type="Proteomes" id="UP000242447"/>
    </source>
</evidence>
<dbReference type="Pfam" id="PF08545">
    <property type="entry name" value="ACP_syn_III"/>
    <property type="match status" value="1"/>
</dbReference>
<proteinExistence type="predicted"/>
<protein>
    <submittedName>
        <fullName evidence="5">3-oxoacyl-[acyl-carrier-protein] synthase III</fullName>
        <ecNumber evidence="5">2.3.1.180</ecNumber>
    </submittedName>
</protein>
<dbReference type="GO" id="GO:0004315">
    <property type="term" value="F:3-oxoacyl-[acyl-carrier-protein] synthase activity"/>
    <property type="evidence" value="ECO:0007669"/>
    <property type="project" value="InterPro"/>
</dbReference>
<evidence type="ECO:0000256" key="2">
    <source>
        <dbReference type="ARBA" id="ARBA00023315"/>
    </source>
</evidence>
<dbReference type="Proteomes" id="UP000242447">
    <property type="component" value="Chromosome"/>
</dbReference>
<dbReference type="KEGG" id="kro:BVG79_00061"/>
<feature type="domain" description="Beta-ketoacyl-[acyl-carrier-protein] synthase III N-terminal" evidence="4">
    <location>
        <begin position="122"/>
        <end position="196"/>
    </location>
</feature>
<dbReference type="Gene3D" id="3.40.47.10">
    <property type="match status" value="1"/>
</dbReference>
<evidence type="ECO:0000259" key="4">
    <source>
        <dbReference type="Pfam" id="PF08545"/>
    </source>
</evidence>
<reference evidence="5 6" key="1">
    <citation type="submission" date="2017-02" db="EMBL/GenBank/DDBJ databases">
        <title>Ketogulonicigenium robustum SPU B003 Genome sequencing and assembly.</title>
        <authorList>
            <person name="Li Y."/>
            <person name="Liu L."/>
            <person name="Wang C."/>
            <person name="Zhang M."/>
            <person name="Zhang T."/>
            <person name="Zhang Y."/>
        </authorList>
    </citation>
    <scope>NUCLEOTIDE SEQUENCE [LARGE SCALE GENOMIC DNA]</scope>
    <source>
        <strain evidence="5 6">SPU_B003</strain>
    </source>
</reference>
<keyword evidence="1 5" id="KW-0808">Transferase</keyword>
<evidence type="ECO:0000313" key="5">
    <source>
        <dbReference type="EMBL" id="ARO13421.1"/>
    </source>
</evidence>
<keyword evidence="6" id="KW-1185">Reference proteome</keyword>
<keyword evidence="2 5" id="KW-0012">Acyltransferase</keyword>
<dbReference type="EC" id="2.3.1.180" evidence="5"/>
<name>A0A1W6NW33_9RHOB</name>